<name>A0A8T3AJQ3_DENNO</name>
<protein>
    <submittedName>
        <fullName evidence="1">Uncharacterized protein</fullName>
    </submittedName>
</protein>
<gene>
    <name evidence="1" type="ORF">KFK09_022646</name>
</gene>
<accession>A0A8T3AJQ3</accession>
<organism evidence="1 2">
    <name type="scientific">Dendrobium nobile</name>
    <name type="common">Orchid</name>
    <dbReference type="NCBI Taxonomy" id="94219"/>
    <lineage>
        <taxon>Eukaryota</taxon>
        <taxon>Viridiplantae</taxon>
        <taxon>Streptophyta</taxon>
        <taxon>Embryophyta</taxon>
        <taxon>Tracheophyta</taxon>
        <taxon>Spermatophyta</taxon>
        <taxon>Magnoliopsida</taxon>
        <taxon>Liliopsida</taxon>
        <taxon>Asparagales</taxon>
        <taxon>Orchidaceae</taxon>
        <taxon>Epidendroideae</taxon>
        <taxon>Malaxideae</taxon>
        <taxon>Dendrobiinae</taxon>
        <taxon>Dendrobium</taxon>
    </lineage>
</organism>
<evidence type="ECO:0000313" key="1">
    <source>
        <dbReference type="EMBL" id="KAI0496330.1"/>
    </source>
</evidence>
<evidence type="ECO:0000313" key="2">
    <source>
        <dbReference type="Proteomes" id="UP000829196"/>
    </source>
</evidence>
<comment type="caution">
    <text evidence="1">The sequence shown here is derived from an EMBL/GenBank/DDBJ whole genome shotgun (WGS) entry which is preliminary data.</text>
</comment>
<dbReference type="AlphaFoldDB" id="A0A8T3AJQ3"/>
<reference evidence="1" key="1">
    <citation type="journal article" date="2022" name="Front. Genet.">
        <title>Chromosome-Scale Assembly of the Dendrobium nobile Genome Provides Insights Into the Molecular Mechanism of the Biosynthesis of the Medicinal Active Ingredient of Dendrobium.</title>
        <authorList>
            <person name="Xu Q."/>
            <person name="Niu S.-C."/>
            <person name="Li K.-L."/>
            <person name="Zheng P.-J."/>
            <person name="Zhang X.-J."/>
            <person name="Jia Y."/>
            <person name="Liu Y."/>
            <person name="Niu Y.-X."/>
            <person name="Yu L.-H."/>
            <person name="Chen D.-F."/>
            <person name="Zhang G.-Q."/>
        </authorList>
    </citation>
    <scope>NUCLEOTIDE SEQUENCE</scope>
    <source>
        <tissue evidence="1">Leaf</tissue>
    </source>
</reference>
<keyword evidence="2" id="KW-1185">Reference proteome</keyword>
<dbReference type="Proteomes" id="UP000829196">
    <property type="component" value="Unassembled WGS sequence"/>
</dbReference>
<proteinExistence type="predicted"/>
<dbReference type="EMBL" id="JAGYWB010000016">
    <property type="protein sequence ID" value="KAI0496330.1"/>
    <property type="molecule type" value="Genomic_DNA"/>
</dbReference>
<sequence length="90" mass="9977">MDREIGSWLEVEGKSYGREPQSTGYRRSWIRLEFGRAVEFGTGLRALVVGDGSGMNAGSEALVEWEEASRLSPLPPFNDANQAMTEALRE</sequence>